<dbReference type="GeneTree" id="ENSGT00940000161804"/>
<dbReference type="RefSeq" id="XP_023418667.1">
    <property type="nucleotide sequence ID" value="XM_023562899.2"/>
</dbReference>
<evidence type="ECO:0000313" key="9">
    <source>
        <dbReference type="Ensembl" id="ENSCPOP00000030287.1"/>
    </source>
</evidence>
<reference evidence="9" key="3">
    <citation type="submission" date="2025-09" db="UniProtKB">
        <authorList>
            <consortium name="Ensembl"/>
        </authorList>
    </citation>
    <scope>IDENTIFICATION</scope>
    <source>
        <strain evidence="9">2N</strain>
    </source>
</reference>
<accession>A0A286XXJ4</accession>
<dbReference type="eggNOG" id="ENOG502TAPB">
    <property type="taxonomic scope" value="Eukaryota"/>
</dbReference>
<dbReference type="STRING" id="10141.ENSCPOP00000030287"/>
<dbReference type="InterPro" id="IPR000571">
    <property type="entry name" value="Znf_CCCH"/>
</dbReference>
<dbReference type="GO" id="GO:0008270">
    <property type="term" value="F:zinc ion binding"/>
    <property type="evidence" value="ECO:0007669"/>
    <property type="project" value="UniProtKB-KW"/>
</dbReference>
<dbReference type="Proteomes" id="UP000005447">
    <property type="component" value="Unassembled WGS sequence"/>
</dbReference>
<evidence type="ECO:0000256" key="6">
    <source>
        <dbReference type="PROSITE-ProRule" id="PRU00723"/>
    </source>
</evidence>
<dbReference type="FunCoup" id="A0A286XXJ4">
    <property type="interactions" value="121"/>
</dbReference>
<evidence type="ECO:0000256" key="5">
    <source>
        <dbReference type="ARBA" id="ARBA00032452"/>
    </source>
</evidence>
<organism evidence="9 10">
    <name type="scientific">Cavia porcellus</name>
    <name type="common">Guinea pig</name>
    <dbReference type="NCBI Taxonomy" id="10141"/>
    <lineage>
        <taxon>Eukaryota</taxon>
        <taxon>Metazoa</taxon>
        <taxon>Chordata</taxon>
        <taxon>Craniata</taxon>
        <taxon>Vertebrata</taxon>
        <taxon>Euteleostomi</taxon>
        <taxon>Mammalia</taxon>
        <taxon>Eutheria</taxon>
        <taxon>Euarchontoglires</taxon>
        <taxon>Glires</taxon>
        <taxon>Rodentia</taxon>
        <taxon>Hystricomorpha</taxon>
        <taxon>Caviidae</taxon>
        <taxon>Cavia</taxon>
    </lineage>
</organism>
<dbReference type="VEuPathDB" id="HostDB:ENSCPOG00000040772"/>
<dbReference type="PROSITE" id="PS50103">
    <property type="entry name" value="ZF_C3H1"/>
    <property type="match status" value="1"/>
</dbReference>
<evidence type="ECO:0000256" key="1">
    <source>
        <dbReference type="ARBA" id="ARBA00015542"/>
    </source>
</evidence>
<dbReference type="PANTHER" id="PTHR47398:SF1">
    <property type="entry name" value="PROLINE-RICH PROTEIN 3-RELATED"/>
    <property type="match status" value="1"/>
</dbReference>
<dbReference type="InterPro" id="IPR036855">
    <property type="entry name" value="Znf_CCCH_sf"/>
</dbReference>
<reference evidence="9" key="2">
    <citation type="submission" date="2025-08" db="UniProtKB">
        <authorList>
            <consortium name="Ensembl"/>
        </authorList>
    </citation>
    <scope>IDENTIFICATION</scope>
    <source>
        <strain evidence="9">2N</strain>
    </source>
</reference>
<dbReference type="Bgee" id="ENSCPOG00000040772">
    <property type="expression patterns" value="Expressed in ovary and 13 other cell types or tissues"/>
</dbReference>
<dbReference type="EMBL" id="AAKN02057232">
    <property type="status" value="NOT_ANNOTATED_CDS"/>
    <property type="molecule type" value="Genomic_DNA"/>
</dbReference>
<dbReference type="SMART" id="SM00356">
    <property type="entry name" value="ZnF_C3H1"/>
    <property type="match status" value="1"/>
</dbReference>
<keyword evidence="3 6" id="KW-0863">Zinc-finger</keyword>
<dbReference type="Ensembl" id="ENSCPOT00000032541.1">
    <property type="protein sequence ID" value="ENSCPOP00000030287.1"/>
    <property type="gene ID" value="ENSCPOG00000040772.1"/>
</dbReference>
<dbReference type="GeneID" id="100722575"/>
<evidence type="ECO:0000259" key="8">
    <source>
        <dbReference type="PROSITE" id="PS50103"/>
    </source>
</evidence>
<keyword evidence="4 6" id="KW-0862">Zinc</keyword>
<dbReference type="GO" id="GO:0003723">
    <property type="term" value="F:RNA binding"/>
    <property type="evidence" value="ECO:0007669"/>
    <property type="project" value="TreeGrafter"/>
</dbReference>
<evidence type="ECO:0000256" key="2">
    <source>
        <dbReference type="ARBA" id="ARBA00022723"/>
    </source>
</evidence>
<feature type="region of interest" description="Disordered" evidence="7">
    <location>
        <begin position="1"/>
        <end position="47"/>
    </location>
</feature>
<keyword evidence="2 6" id="KW-0479">Metal-binding</keyword>
<evidence type="ECO:0000313" key="10">
    <source>
        <dbReference type="Proteomes" id="UP000005447"/>
    </source>
</evidence>
<dbReference type="SUPFAM" id="SSF90229">
    <property type="entry name" value="CCCH zinc finger"/>
    <property type="match status" value="1"/>
</dbReference>
<gene>
    <name evidence="9" type="primary">PRR3</name>
</gene>
<feature type="domain" description="C3H1-type" evidence="8">
    <location>
        <begin position="110"/>
        <end position="138"/>
    </location>
</feature>
<sequence length="143" mass="15981">MANGEPGDPTPAFRRGPPGSRRLRIPPLLSLPPPPRGRGPFRGGLGPRTGPYGRGWWGVNAEPLFRGPGHRGPPRESFYKEQTNPRRLRSWSLAKRTCPPKDSPQVVEDKSNRPVCRHFSKKGHCRYEDLCAFYHPGDNGPPL</sequence>
<dbReference type="AlphaFoldDB" id="A0A286XXJ4"/>
<evidence type="ECO:0000256" key="4">
    <source>
        <dbReference type="ARBA" id="ARBA00022833"/>
    </source>
</evidence>
<name>A0A286XXJ4_CAVPO</name>
<dbReference type="Gene3D" id="4.10.1000.10">
    <property type="entry name" value="Zinc finger, CCCH-type"/>
    <property type="match status" value="1"/>
</dbReference>
<dbReference type="RefSeq" id="XP_063095342.1">
    <property type="nucleotide sequence ID" value="XM_063239272.1"/>
</dbReference>
<dbReference type="InParanoid" id="A0A286XXJ4"/>
<dbReference type="PANTHER" id="PTHR47398">
    <property type="entry name" value="PROLINE-RICH PROTEIN 3"/>
    <property type="match status" value="1"/>
</dbReference>
<protein>
    <recommendedName>
        <fullName evidence="1">Proline-rich protein 3</fullName>
    </recommendedName>
    <alternativeName>
        <fullName evidence="5">MHC class I region proline-rich protein CAT56</fullName>
    </alternativeName>
</protein>
<dbReference type="Pfam" id="PF00642">
    <property type="entry name" value="zf-CCCH"/>
    <property type="match status" value="1"/>
</dbReference>
<evidence type="ECO:0000256" key="7">
    <source>
        <dbReference type="SAM" id="MobiDB-lite"/>
    </source>
</evidence>
<evidence type="ECO:0000256" key="3">
    <source>
        <dbReference type="ARBA" id="ARBA00022771"/>
    </source>
</evidence>
<keyword evidence="10" id="KW-1185">Reference proteome</keyword>
<feature type="zinc finger region" description="C3H1-type" evidence="6">
    <location>
        <begin position="110"/>
        <end position="138"/>
    </location>
</feature>
<reference evidence="10" key="1">
    <citation type="journal article" date="2011" name="Nature">
        <title>A high-resolution map of human evolutionary constraint using 29 mammals.</title>
        <authorList>
            <person name="Lindblad-Toh K."/>
            <person name="Garber M."/>
            <person name="Zuk O."/>
            <person name="Lin M.F."/>
            <person name="Parker B.J."/>
            <person name="Washietl S."/>
            <person name="Kheradpour P."/>
            <person name="Ernst J."/>
            <person name="Jordan G."/>
            <person name="Mauceli E."/>
            <person name="Ward L.D."/>
            <person name="Lowe C.B."/>
            <person name="Holloway A.K."/>
            <person name="Clamp M."/>
            <person name="Gnerre S."/>
            <person name="Alfoldi J."/>
            <person name="Beal K."/>
            <person name="Chang J."/>
            <person name="Clawson H."/>
            <person name="Cuff J."/>
            <person name="Di Palma F."/>
            <person name="Fitzgerald S."/>
            <person name="Flicek P."/>
            <person name="Guttman M."/>
            <person name="Hubisz M.J."/>
            <person name="Jaffe D.B."/>
            <person name="Jungreis I."/>
            <person name="Kent W.J."/>
            <person name="Kostka D."/>
            <person name="Lara M."/>
            <person name="Martins A.L."/>
            <person name="Massingham T."/>
            <person name="Moltke I."/>
            <person name="Raney B.J."/>
            <person name="Rasmussen M.D."/>
            <person name="Robinson J."/>
            <person name="Stark A."/>
            <person name="Vilella A.J."/>
            <person name="Wen J."/>
            <person name="Xie X."/>
            <person name="Zody M.C."/>
            <person name="Baldwin J."/>
            <person name="Bloom T."/>
            <person name="Chin C.W."/>
            <person name="Heiman D."/>
            <person name="Nicol R."/>
            <person name="Nusbaum C."/>
            <person name="Young S."/>
            <person name="Wilkinson J."/>
            <person name="Worley K.C."/>
            <person name="Kovar C.L."/>
            <person name="Muzny D.M."/>
            <person name="Gibbs R.A."/>
            <person name="Cree A."/>
            <person name="Dihn H.H."/>
            <person name="Fowler G."/>
            <person name="Jhangiani S."/>
            <person name="Joshi V."/>
            <person name="Lee S."/>
            <person name="Lewis L.R."/>
            <person name="Nazareth L.V."/>
            <person name="Okwuonu G."/>
            <person name="Santibanez J."/>
            <person name="Warren W.C."/>
            <person name="Mardis E.R."/>
            <person name="Weinstock G.M."/>
            <person name="Wilson R.K."/>
            <person name="Delehaunty K."/>
            <person name="Dooling D."/>
            <person name="Fronik C."/>
            <person name="Fulton L."/>
            <person name="Fulton B."/>
            <person name="Graves T."/>
            <person name="Minx P."/>
            <person name="Sodergren E."/>
            <person name="Birney E."/>
            <person name="Margulies E.H."/>
            <person name="Herrero J."/>
            <person name="Green E.D."/>
            <person name="Haussler D."/>
            <person name="Siepel A."/>
            <person name="Goldman N."/>
            <person name="Pollard K.S."/>
            <person name="Pedersen J.S."/>
            <person name="Lander E.S."/>
            <person name="Kellis M."/>
        </authorList>
    </citation>
    <scope>NUCLEOTIDE SEQUENCE [LARGE SCALE GENOMIC DNA]</scope>
    <source>
        <strain evidence="10">2N</strain>
    </source>
</reference>
<feature type="compositionally biased region" description="Low complexity" evidence="7">
    <location>
        <begin position="14"/>
        <end position="28"/>
    </location>
</feature>
<dbReference type="OMA" id="KGHRRYE"/>
<feature type="region of interest" description="Disordered" evidence="7">
    <location>
        <begin position="66"/>
        <end position="85"/>
    </location>
</feature>
<proteinExistence type="predicted"/>
<dbReference type="InterPro" id="IPR042805">
    <property type="entry name" value="PRR3"/>
</dbReference>